<organism evidence="1 2">
    <name type="scientific">Helicocarpus griseus UAMH5409</name>
    <dbReference type="NCBI Taxonomy" id="1447875"/>
    <lineage>
        <taxon>Eukaryota</taxon>
        <taxon>Fungi</taxon>
        <taxon>Dikarya</taxon>
        <taxon>Ascomycota</taxon>
        <taxon>Pezizomycotina</taxon>
        <taxon>Eurotiomycetes</taxon>
        <taxon>Eurotiomycetidae</taxon>
        <taxon>Onygenales</taxon>
        <taxon>Ajellomycetaceae</taxon>
        <taxon>Helicocarpus</taxon>
    </lineage>
</organism>
<dbReference type="STRING" id="1447875.A0A2B7XCJ7"/>
<protein>
    <submittedName>
        <fullName evidence="1">Uncharacterized protein</fullName>
    </submittedName>
</protein>
<proteinExistence type="predicted"/>
<gene>
    <name evidence="1" type="ORF">AJ79_06552</name>
</gene>
<dbReference type="AlphaFoldDB" id="A0A2B7XCJ7"/>
<name>A0A2B7XCJ7_9EURO</name>
<dbReference type="Proteomes" id="UP000223968">
    <property type="component" value="Unassembled WGS sequence"/>
</dbReference>
<sequence>MLLVFLESGPHWVDMHEDIVLEELLDANEWPPCTKNFLERGGTVASIANAVFERVMQEDEWAGDGEHERTFGNEIAQLPVCRNDHEFGFVSGMCGYRRMSQVEYHALDGSTIELDPNEPRVPPWWFMPGTPSTCTLTQDA</sequence>
<evidence type="ECO:0000313" key="1">
    <source>
        <dbReference type="EMBL" id="PGH06462.1"/>
    </source>
</evidence>
<dbReference type="OrthoDB" id="508139at2759"/>
<dbReference type="EMBL" id="PDNB01000117">
    <property type="protein sequence ID" value="PGH06462.1"/>
    <property type="molecule type" value="Genomic_DNA"/>
</dbReference>
<reference evidence="1 2" key="1">
    <citation type="submission" date="2017-10" db="EMBL/GenBank/DDBJ databases">
        <title>Comparative genomics in systemic dimorphic fungi from Ajellomycetaceae.</title>
        <authorList>
            <person name="Munoz J.F."/>
            <person name="Mcewen J.G."/>
            <person name="Clay O.K."/>
            <person name="Cuomo C.A."/>
        </authorList>
    </citation>
    <scope>NUCLEOTIDE SEQUENCE [LARGE SCALE GENOMIC DNA]</scope>
    <source>
        <strain evidence="1 2">UAMH5409</strain>
    </source>
</reference>
<keyword evidence="2" id="KW-1185">Reference proteome</keyword>
<evidence type="ECO:0000313" key="2">
    <source>
        <dbReference type="Proteomes" id="UP000223968"/>
    </source>
</evidence>
<accession>A0A2B7XCJ7</accession>
<comment type="caution">
    <text evidence="1">The sequence shown here is derived from an EMBL/GenBank/DDBJ whole genome shotgun (WGS) entry which is preliminary data.</text>
</comment>